<reference evidence="1" key="1">
    <citation type="submission" date="2021-08" db="EMBL/GenBank/DDBJ databases">
        <title>WGS assembly of Ceratopteris richardii.</title>
        <authorList>
            <person name="Marchant D.B."/>
            <person name="Chen G."/>
            <person name="Jenkins J."/>
            <person name="Shu S."/>
            <person name="Leebens-Mack J."/>
            <person name="Grimwood J."/>
            <person name="Schmutz J."/>
            <person name="Soltis P."/>
            <person name="Soltis D."/>
            <person name="Chen Z.-H."/>
        </authorList>
    </citation>
    <scope>NUCLEOTIDE SEQUENCE</scope>
    <source>
        <strain evidence="1">Whitten #5841</strain>
        <tissue evidence="1">Leaf</tissue>
    </source>
</reference>
<dbReference type="EMBL" id="CM035442">
    <property type="protein sequence ID" value="KAH7279925.1"/>
    <property type="molecule type" value="Genomic_DNA"/>
</dbReference>
<name>A0A8T2Q8F9_CERRI</name>
<evidence type="ECO:0000313" key="1">
    <source>
        <dbReference type="EMBL" id="KAH7279925.1"/>
    </source>
</evidence>
<gene>
    <name evidence="1" type="ORF">KP509_37G043900</name>
</gene>
<evidence type="ECO:0000313" key="2">
    <source>
        <dbReference type="Proteomes" id="UP000825935"/>
    </source>
</evidence>
<dbReference type="OrthoDB" id="1723198at2759"/>
<accession>A0A8T2Q8F9</accession>
<sequence>MVMGADADPSSPSLASPYLRRQRSLASAFPGQCCGMLCSSHHRHDFFMRLPPPPSSLPHGLPRVLSLRQQPKQQHRKQSVPWHENWKLLGSRRSRVSAPPDDEDEWAVTEDVTLPKPGRWRRFLRRFKEGTKRMNCTKPPSSGFQYDAFSYAMNFDDCTCKQQQLVQHSSYRLKPPRFLEPLSVTGVGICAYAS</sequence>
<protein>
    <submittedName>
        <fullName evidence="1">Uncharacterized protein</fullName>
    </submittedName>
</protein>
<dbReference type="Proteomes" id="UP000825935">
    <property type="component" value="Chromosome 37"/>
</dbReference>
<keyword evidence="2" id="KW-1185">Reference proteome</keyword>
<organism evidence="1 2">
    <name type="scientific">Ceratopteris richardii</name>
    <name type="common">Triangle waterfern</name>
    <dbReference type="NCBI Taxonomy" id="49495"/>
    <lineage>
        <taxon>Eukaryota</taxon>
        <taxon>Viridiplantae</taxon>
        <taxon>Streptophyta</taxon>
        <taxon>Embryophyta</taxon>
        <taxon>Tracheophyta</taxon>
        <taxon>Polypodiopsida</taxon>
        <taxon>Polypodiidae</taxon>
        <taxon>Polypodiales</taxon>
        <taxon>Pteridineae</taxon>
        <taxon>Pteridaceae</taxon>
        <taxon>Parkerioideae</taxon>
        <taxon>Ceratopteris</taxon>
    </lineage>
</organism>
<comment type="caution">
    <text evidence="1">The sequence shown here is derived from an EMBL/GenBank/DDBJ whole genome shotgun (WGS) entry which is preliminary data.</text>
</comment>
<proteinExistence type="predicted"/>
<dbReference type="AlphaFoldDB" id="A0A8T2Q8F9"/>